<feature type="non-terminal residue" evidence="2">
    <location>
        <position position="1"/>
    </location>
</feature>
<accession>A0ABD2PLM4</accession>
<feature type="non-terminal residue" evidence="2">
    <location>
        <position position="253"/>
    </location>
</feature>
<keyword evidence="3" id="KW-1185">Reference proteome</keyword>
<evidence type="ECO:0000256" key="1">
    <source>
        <dbReference type="SAM" id="MobiDB-lite"/>
    </source>
</evidence>
<gene>
    <name evidence="2" type="ORF">Ciccas_013049</name>
</gene>
<organism evidence="2 3">
    <name type="scientific">Cichlidogyrus casuarinus</name>
    <dbReference type="NCBI Taxonomy" id="1844966"/>
    <lineage>
        <taxon>Eukaryota</taxon>
        <taxon>Metazoa</taxon>
        <taxon>Spiralia</taxon>
        <taxon>Lophotrochozoa</taxon>
        <taxon>Platyhelminthes</taxon>
        <taxon>Monogenea</taxon>
        <taxon>Monopisthocotylea</taxon>
        <taxon>Dactylogyridea</taxon>
        <taxon>Ancyrocephalidae</taxon>
        <taxon>Cichlidogyrus</taxon>
    </lineage>
</organism>
<sequence length="253" mass="26414">SQIGGESREGALTPNNESPQQHQHHHSNVSSDAMVAVMAAVAAVNGSSAGVARSSPPPPSQFSQLSIGNSLLELGSYSSGAGGYGAGVQNSSSHNSMQSHCHLLGARNSSSGGSPPASLSNSFPFGSSANWFNSGSMETPAAQQQGSTLFDLSAGGGGASANSNQFLRSSSMFFAPTTGSSFSAYQTQMNPEQHCGEALATIHHQNSACMKNVTDFFETDTEESILKQARKHLYQHHDISHESPPVDYSSHQQ</sequence>
<comment type="caution">
    <text evidence="2">The sequence shown here is derived from an EMBL/GenBank/DDBJ whole genome shotgun (WGS) entry which is preliminary data.</text>
</comment>
<feature type="region of interest" description="Disordered" evidence="1">
    <location>
        <begin position="1"/>
        <end position="33"/>
    </location>
</feature>
<evidence type="ECO:0000313" key="3">
    <source>
        <dbReference type="Proteomes" id="UP001626550"/>
    </source>
</evidence>
<name>A0ABD2PLM4_9PLAT</name>
<dbReference type="AlphaFoldDB" id="A0ABD2PLM4"/>
<dbReference type="EMBL" id="JBJKFK010005266">
    <property type="protein sequence ID" value="KAL3308420.1"/>
    <property type="molecule type" value="Genomic_DNA"/>
</dbReference>
<evidence type="ECO:0000313" key="2">
    <source>
        <dbReference type="EMBL" id="KAL3308420.1"/>
    </source>
</evidence>
<proteinExistence type="predicted"/>
<dbReference type="Proteomes" id="UP001626550">
    <property type="component" value="Unassembled WGS sequence"/>
</dbReference>
<protein>
    <submittedName>
        <fullName evidence="2">Uncharacterized protein</fullName>
    </submittedName>
</protein>
<reference evidence="2 3" key="1">
    <citation type="submission" date="2024-11" db="EMBL/GenBank/DDBJ databases">
        <title>Adaptive evolution of stress response genes in parasites aligns with host niche diversity.</title>
        <authorList>
            <person name="Hahn C."/>
            <person name="Resl P."/>
        </authorList>
    </citation>
    <scope>NUCLEOTIDE SEQUENCE [LARGE SCALE GENOMIC DNA]</scope>
    <source>
        <strain evidence="2">EGGRZ-B1_66</strain>
        <tissue evidence="2">Body</tissue>
    </source>
</reference>